<evidence type="ECO:0000256" key="1">
    <source>
        <dbReference type="ARBA" id="ARBA00009312"/>
    </source>
</evidence>
<name>A0A1Y3GCJ4_9EURY</name>
<proteinExistence type="inferred from homology"/>
<organism evidence="6 7">
    <name type="scientific">Methanonatronarchaeum thermophilum</name>
    <dbReference type="NCBI Taxonomy" id="1927129"/>
    <lineage>
        <taxon>Archaea</taxon>
        <taxon>Methanobacteriati</taxon>
        <taxon>Methanobacteriota</taxon>
        <taxon>Methanonatronarchaeia</taxon>
        <taxon>Methanonatronarchaeales</taxon>
        <taxon>Methanonatronarchaeaceae</taxon>
        <taxon>Methanonatronarchaeum</taxon>
    </lineage>
</organism>
<sequence length="132" mass="14539">MVEFKLVISNPENGKTYQKEISGTEGNTLIGKQIGQEINGEQLGLTGYKLKITGGSDSDGIPMRRDIQGPARKKVLVSGGQGFNPTRDGQRKRKTVRGNQLSDEITQINLKVTEKGDQELTEIFSSEQETEE</sequence>
<evidence type="ECO:0000256" key="5">
    <source>
        <dbReference type="SAM" id="MobiDB-lite"/>
    </source>
</evidence>
<keyword evidence="3 4" id="KW-0687">Ribonucleoprotein</keyword>
<evidence type="ECO:0000256" key="3">
    <source>
        <dbReference type="ARBA" id="ARBA00023274"/>
    </source>
</evidence>
<dbReference type="RefSeq" id="WP_086637014.1">
    <property type="nucleotide sequence ID" value="NZ_MRZU01000003.1"/>
</dbReference>
<gene>
    <name evidence="4" type="primary">rps6e</name>
    <name evidence="6" type="ORF">AMET1_0611</name>
</gene>
<evidence type="ECO:0000256" key="2">
    <source>
        <dbReference type="ARBA" id="ARBA00022980"/>
    </source>
</evidence>
<dbReference type="GO" id="GO:1990904">
    <property type="term" value="C:ribonucleoprotein complex"/>
    <property type="evidence" value="ECO:0007669"/>
    <property type="project" value="UniProtKB-KW"/>
</dbReference>
<dbReference type="AlphaFoldDB" id="A0A1Y3GCJ4"/>
<dbReference type="PANTHER" id="PTHR11502">
    <property type="entry name" value="40S RIBOSOMAL PROTEIN S6"/>
    <property type="match status" value="1"/>
</dbReference>
<dbReference type="GO" id="GO:0003735">
    <property type="term" value="F:structural constituent of ribosome"/>
    <property type="evidence" value="ECO:0007669"/>
    <property type="project" value="InterPro"/>
</dbReference>
<feature type="region of interest" description="Disordered" evidence="5">
    <location>
        <begin position="73"/>
        <end position="101"/>
    </location>
</feature>
<dbReference type="GO" id="GO:0006412">
    <property type="term" value="P:translation"/>
    <property type="evidence" value="ECO:0007669"/>
    <property type="project" value="UniProtKB-UniRule"/>
</dbReference>
<dbReference type="OrthoDB" id="7793at2157"/>
<evidence type="ECO:0000313" key="7">
    <source>
        <dbReference type="Proteomes" id="UP000195137"/>
    </source>
</evidence>
<dbReference type="InterPro" id="IPR001377">
    <property type="entry name" value="Ribosomal_eS6"/>
</dbReference>
<evidence type="ECO:0000313" key="6">
    <source>
        <dbReference type="EMBL" id="OUJ18960.1"/>
    </source>
</evidence>
<evidence type="ECO:0000256" key="4">
    <source>
        <dbReference type="HAMAP-Rule" id="MF_00512"/>
    </source>
</evidence>
<dbReference type="Pfam" id="PF01092">
    <property type="entry name" value="Ribosomal_S6e"/>
    <property type="match status" value="1"/>
</dbReference>
<protein>
    <recommendedName>
        <fullName evidence="4">Small ribosomal subunit protein eS6</fullName>
    </recommendedName>
</protein>
<keyword evidence="7" id="KW-1185">Reference proteome</keyword>
<dbReference type="InterPro" id="IPR018282">
    <property type="entry name" value="Ribosomal_eS6_CS"/>
</dbReference>
<dbReference type="NCBIfam" id="NF003294">
    <property type="entry name" value="PRK04290.1-3"/>
    <property type="match status" value="1"/>
</dbReference>
<dbReference type="SMART" id="SM01405">
    <property type="entry name" value="Ribosomal_S6e"/>
    <property type="match status" value="1"/>
</dbReference>
<accession>A0A1Y3GCJ4</accession>
<dbReference type="GO" id="GO:0005840">
    <property type="term" value="C:ribosome"/>
    <property type="evidence" value="ECO:0007669"/>
    <property type="project" value="UniProtKB-KW"/>
</dbReference>
<dbReference type="EMBL" id="MRZU01000003">
    <property type="protein sequence ID" value="OUJ18960.1"/>
    <property type="molecule type" value="Genomic_DNA"/>
</dbReference>
<comment type="caution">
    <text evidence="6">The sequence shown here is derived from an EMBL/GenBank/DDBJ whole genome shotgun (WGS) entry which is preliminary data.</text>
</comment>
<dbReference type="InterPro" id="IPR020924">
    <property type="entry name" value="Ribosomal_eS6_arc"/>
</dbReference>
<comment type="similarity">
    <text evidence="1 4">Belongs to the eukaryotic ribosomal protein eS6 family.</text>
</comment>
<keyword evidence="2 4" id="KW-0689">Ribosomal protein</keyword>
<reference evidence="6 7" key="1">
    <citation type="submission" date="2016-12" db="EMBL/GenBank/DDBJ databases">
        <title>Discovery of methanogenic haloarchaea.</title>
        <authorList>
            <person name="Sorokin D.Y."/>
            <person name="Makarova K.S."/>
            <person name="Abbas B."/>
            <person name="Ferrer M."/>
            <person name="Golyshin P.N."/>
        </authorList>
    </citation>
    <scope>NUCLEOTIDE SEQUENCE [LARGE SCALE GENOMIC DNA]</scope>
    <source>
        <strain evidence="6">AMET1</strain>
    </source>
</reference>
<dbReference type="HAMAP" id="MF_00512">
    <property type="entry name" value="Ribosomal_eS6"/>
    <property type="match status" value="1"/>
</dbReference>
<dbReference type="Proteomes" id="UP000195137">
    <property type="component" value="Unassembled WGS sequence"/>
</dbReference>
<dbReference type="PROSITE" id="PS00578">
    <property type="entry name" value="RIBOSOMAL_S6E"/>
    <property type="match status" value="1"/>
</dbReference>